<evidence type="ECO:0000256" key="2">
    <source>
        <dbReference type="ARBA" id="ARBA00005278"/>
    </source>
</evidence>
<proteinExistence type="inferred from homology"/>
<name>A0A9C7GAM4_9BACI</name>
<accession>A0A9C7GAM4</accession>
<keyword evidence="6" id="KW-0812">Transmembrane</keyword>
<dbReference type="Pfam" id="PF03323">
    <property type="entry name" value="GerA"/>
    <property type="match status" value="1"/>
</dbReference>
<feature type="compositionally biased region" description="Low complexity" evidence="5">
    <location>
        <begin position="12"/>
        <end position="31"/>
    </location>
</feature>
<organism evidence="7 8">
    <name type="scientific">Pseudoneobacillus rhizosphaerae</name>
    <dbReference type="NCBI Taxonomy" id="2880968"/>
    <lineage>
        <taxon>Bacteria</taxon>
        <taxon>Bacillati</taxon>
        <taxon>Bacillota</taxon>
        <taxon>Bacilli</taxon>
        <taxon>Bacillales</taxon>
        <taxon>Bacillaceae</taxon>
        <taxon>Pseudoneobacillus</taxon>
    </lineage>
</organism>
<dbReference type="PANTHER" id="PTHR22550">
    <property type="entry name" value="SPORE GERMINATION PROTEIN"/>
    <property type="match status" value="1"/>
</dbReference>
<feature type="transmembrane region" description="Helical" evidence="6">
    <location>
        <begin position="453"/>
        <end position="476"/>
    </location>
</feature>
<evidence type="ECO:0000256" key="6">
    <source>
        <dbReference type="SAM" id="Phobius"/>
    </source>
</evidence>
<gene>
    <name evidence="7" type="primary">gerBA_3</name>
    <name evidence="7" type="ORF">NEOCIP111885_02427</name>
</gene>
<evidence type="ECO:0000256" key="1">
    <source>
        <dbReference type="ARBA" id="ARBA00004141"/>
    </source>
</evidence>
<evidence type="ECO:0000313" key="7">
    <source>
        <dbReference type="EMBL" id="CAG9608710.1"/>
    </source>
</evidence>
<dbReference type="EMBL" id="CAKJTG010000012">
    <property type="protein sequence ID" value="CAG9608710.1"/>
    <property type="molecule type" value="Genomic_DNA"/>
</dbReference>
<dbReference type="GO" id="GO:0005886">
    <property type="term" value="C:plasma membrane"/>
    <property type="evidence" value="ECO:0007669"/>
    <property type="project" value="UniProtKB-SubCell"/>
</dbReference>
<sequence>MSLSGKFFKAKSQPSQGQQNQSNQTSQNQDNQQKDFLKESIQTNLDDNLTKLKNLLGNSSDVVSRTFILSGKRSIHLAVIYIDGLADSKSIQHFILESMMLKCEEKLQQSPRAEEFSIIKDFAITIGEIKTVNTWEDVSNSIMSGDSAVLIDGYAVAIITGTKGWQDRGVTEPTSQNIVRGPKDGFSETLRTNTALIRRRIRDVNLRVDSKNVGTVTKTDIAVMYIEGIADPEIVKEVHSRIDKINIDAILESGYIEELIQDETYTPFPTVYSTERPDVIIANILEGRVGIIVDGTPFALTVPAIFTEFFHASEDYYQRADFSTLVRILRLSSFLLTLLVPAAYIAVTTFHQEMLPTRLLISLAAAREGVPFPAIVEVLIMEITFEILREAGVRLPRAVGSAISIVGALVIGEAAVQAGLVSSAMVIVVSFTAITSFVIPSYNFTMAVRMLRFLYIGLAATFGLYGIILGLMALVLHMCSLRSFGVPYMESFGPFNKQDQKDSLFRLPMKKMLTRPKLIGTANNVRQTPVDQYEEKK</sequence>
<evidence type="ECO:0000256" key="4">
    <source>
        <dbReference type="PIRNR" id="PIRNR005690"/>
    </source>
</evidence>
<dbReference type="InterPro" id="IPR050768">
    <property type="entry name" value="UPF0353/GerABKA_families"/>
</dbReference>
<dbReference type="InterPro" id="IPR004995">
    <property type="entry name" value="Spore_Ger"/>
</dbReference>
<evidence type="ECO:0000256" key="3">
    <source>
        <dbReference type="ARBA" id="ARBA00023136"/>
    </source>
</evidence>
<dbReference type="PANTHER" id="PTHR22550:SF5">
    <property type="entry name" value="LEUCINE ZIPPER PROTEIN 4"/>
    <property type="match status" value="1"/>
</dbReference>
<protein>
    <submittedName>
        <fullName evidence="7">Spore germination protein B1</fullName>
    </submittedName>
</protein>
<dbReference type="PIRSF" id="PIRSF005690">
    <property type="entry name" value="GerBA"/>
    <property type="match status" value="1"/>
</dbReference>
<evidence type="ECO:0000256" key="5">
    <source>
        <dbReference type="SAM" id="MobiDB-lite"/>
    </source>
</evidence>
<reference evidence="7" key="1">
    <citation type="submission" date="2021-10" db="EMBL/GenBank/DDBJ databases">
        <authorList>
            <person name="Criscuolo A."/>
        </authorList>
    </citation>
    <scope>NUCLEOTIDE SEQUENCE</scope>
    <source>
        <strain evidence="7">CIP111885</strain>
    </source>
</reference>
<dbReference type="Proteomes" id="UP000789845">
    <property type="component" value="Unassembled WGS sequence"/>
</dbReference>
<feature type="region of interest" description="Disordered" evidence="5">
    <location>
        <begin position="1"/>
        <end position="33"/>
    </location>
</feature>
<feature type="transmembrane region" description="Helical" evidence="6">
    <location>
        <begin position="328"/>
        <end position="350"/>
    </location>
</feature>
<keyword evidence="6" id="KW-1133">Transmembrane helix</keyword>
<feature type="transmembrane region" description="Helical" evidence="6">
    <location>
        <begin position="418"/>
        <end position="441"/>
    </location>
</feature>
<keyword evidence="8" id="KW-1185">Reference proteome</keyword>
<dbReference type="AlphaFoldDB" id="A0A9C7GAM4"/>
<comment type="caution">
    <text evidence="7">The sequence shown here is derived from an EMBL/GenBank/DDBJ whole genome shotgun (WGS) entry which is preliminary data.</text>
</comment>
<dbReference type="RefSeq" id="WP_230496955.1">
    <property type="nucleotide sequence ID" value="NZ_CAKJTG010000012.1"/>
</dbReference>
<evidence type="ECO:0000313" key="8">
    <source>
        <dbReference type="Proteomes" id="UP000789845"/>
    </source>
</evidence>
<keyword evidence="3 4" id="KW-0472">Membrane</keyword>
<feature type="transmembrane region" description="Helical" evidence="6">
    <location>
        <begin position="395"/>
        <end position="412"/>
    </location>
</feature>
<comment type="similarity">
    <text evidence="2 4">Belongs to the GerABKA family.</text>
</comment>
<comment type="subcellular location">
    <subcellularLocation>
        <location evidence="4">Cell membrane</location>
    </subcellularLocation>
    <subcellularLocation>
        <location evidence="1">Membrane</location>
        <topology evidence="1">Multi-pass membrane protein</topology>
    </subcellularLocation>
</comment>
<dbReference type="GO" id="GO:0009847">
    <property type="term" value="P:spore germination"/>
    <property type="evidence" value="ECO:0007669"/>
    <property type="project" value="UniProtKB-UniRule"/>
</dbReference>